<evidence type="ECO:0000313" key="1">
    <source>
        <dbReference type="EMBL" id="EGW04703.1"/>
    </source>
</evidence>
<evidence type="ECO:0000313" key="2">
    <source>
        <dbReference type="Proteomes" id="UP000001075"/>
    </source>
</evidence>
<dbReference type="AlphaFoldDB" id="G3H2N8"/>
<organism evidence="1 2">
    <name type="scientific">Cricetulus griseus</name>
    <name type="common">Chinese hamster</name>
    <name type="synonym">Cricetulus barabensis griseus</name>
    <dbReference type="NCBI Taxonomy" id="10029"/>
    <lineage>
        <taxon>Eukaryota</taxon>
        <taxon>Metazoa</taxon>
        <taxon>Chordata</taxon>
        <taxon>Craniata</taxon>
        <taxon>Vertebrata</taxon>
        <taxon>Euteleostomi</taxon>
        <taxon>Mammalia</taxon>
        <taxon>Eutheria</taxon>
        <taxon>Euarchontoglires</taxon>
        <taxon>Glires</taxon>
        <taxon>Rodentia</taxon>
        <taxon>Myomorpha</taxon>
        <taxon>Muroidea</taxon>
        <taxon>Cricetidae</taxon>
        <taxon>Cricetinae</taxon>
        <taxon>Cricetulus</taxon>
    </lineage>
</organism>
<reference evidence="2" key="1">
    <citation type="journal article" date="2011" name="Nat. Biotechnol.">
        <title>The genomic sequence of the Chinese hamster ovary (CHO)-K1 cell line.</title>
        <authorList>
            <person name="Xu X."/>
            <person name="Nagarajan H."/>
            <person name="Lewis N.E."/>
            <person name="Pan S."/>
            <person name="Cai Z."/>
            <person name="Liu X."/>
            <person name="Chen W."/>
            <person name="Xie M."/>
            <person name="Wang W."/>
            <person name="Hammond S."/>
            <person name="Andersen M.R."/>
            <person name="Neff N."/>
            <person name="Passarelli B."/>
            <person name="Koh W."/>
            <person name="Fan H.C."/>
            <person name="Wang J."/>
            <person name="Gui Y."/>
            <person name="Lee K.H."/>
            <person name="Betenbaugh M.J."/>
            <person name="Quake S.R."/>
            <person name="Famili I."/>
            <person name="Palsson B.O."/>
            <person name="Wang J."/>
        </authorList>
    </citation>
    <scope>NUCLEOTIDE SEQUENCE [LARGE SCALE GENOMIC DNA]</scope>
    <source>
        <strain evidence="2">CHO K1 cell line</strain>
    </source>
</reference>
<protein>
    <submittedName>
        <fullName evidence="1">Uncharacterized protein</fullName>
    </submittedName>
</protein>
<dbReference type="Proteomes" id="UP000001075">
    <property type="component" value="Unassembled WGS sequence"/>
</dbReference>
<sequence length="51" mass="6010">MGVNQDLFDEWWNLVSFDHEIVLRKKTLVLMREKMVPRLVSVGSHFLPLQG</sequence>
<dbReference type="InParanoid" id="G3H2N8"/>
<accession>G3H2N8</accession>
<gene>
    <name evidence="1" type="ORF">I79_004456</name>
</gene>
<proteinExistence type="predicted"/>
<dbReference type="EMBL" id="JH000118">
    <property type="protein sequence ID" value="EGW04703.1"/>
    <property type="molecule type" value="Genomic_DNA"/>
</dbReference>
<name>G3H2N8_CRIGR</name>